<dbReference type="OrthoDB" id="5231661at2759"/>
<dbReference type="GeneID" id="81440854"/>
<dbReference type="Proteomes" id="UP001147782">
    <property type="component" value="Unassembled WGS sequence"/>
</dbReference>
<evidence type="ECO:0000313" key="3">
    <source>
        <dbReference type="Proteomes" id="UP001147782"/>
    </source>
</evidence>
<dbReference type="EMBL" id="JAPZBS010000007">
    <property type="protein sequence ID" value="KAJ5368996.1"/>
    <property type="molecule type" value="Genomic_DNA"/>
</dbReference>
<reference evidence="2" key="2">
    <citation type="journal article" date="2023" name="IMA Fungus">
        <title>Comparative genomic study of the Penicillium genus elucidates a diverse pangenome and 15 lateral gene transfer events.</title>
        <authorList>
            <person name="Petersen C."/>
            <person name="Sorensen T."/>
            <person name="Nielsen M.R."/>
            <person name="Sondergaard T.E."/>
            <person name="Sorensen J.L."/>
            <person name="Fitzpatrick D.A."/>
            <person name="Frisvad J.C."/>
            <person name="Nielsen K.L."/>
        </authorList>
    </citation>
    <scope>NUCLEOTIDE SEQUENCE</scope>
    <source>
        <strain evidence="2">IBT 29864</strain>
    </source>
</reference>
<comment type="caution">
    <text evidence="2">The sequence shown here is derived from an EMBL/GenBank/DDBJ whole genome shotgun (WGS) entry which is preliminary data.</text>
</comment>
<name>A0A9W9V7C2_9EURO</name>
<dbReference type="AlphaFoldDB" id="A0A9W9V7C2"/>
<organism evidence="2 3">
    <name type="scientific">Penicillium cataractarum</name>
    <dbReference type="NCBI Taxonomy" id="2100454"/>
    <lineage>
        <taxon>Eukaryota</taxon>
        <taxon>Fungi</taxon>
        <taxon>Dikarya</taxon>
        <taxon>Ascomycota</taxon>
        <taxon>Pezizomycotina</taxon>
        <taxon>Eurotiomycetes</taxon>
        <taxon>Eurotiomycetidae</taxon>
        <taxon>Eurotiales</taxon>
        <taxon>Aspergillaceae</taxon>
        <taxon>Penicillium</taxon>
    </lineage>
</organism>
<keyword evidence="1" id="KW-0472">Membrane</keyword>
<keyword evidence="1" id="KW-0812">Transmembrane</keyword>
<gene>
    <name evidence="2" type="ORF">N7496_008756</name>
</gene>
<dbReference type="RefSeq" id="XP_056553738.1">
    <property type="nucleotide sequence ID" value="XM_056701675.1"/>
</dbReference>
<sequence length="72" mass="8146">MHALRMEKAKPQTDPDAGALKPLAMSFESIGIGKNMKRLVLLIASVTATLELFIWCESIWNWWKGEEGDKLE</sequence>
<keyword evidence="1" id="KW-1133">Transmembrane helix</keyword>
<accession>A0A9W9V7C2</accession>
<evidence type="ECO:0000256" key="1">
    <source>
        <dbReference type="SAM" id="Phobius"/>
    </source>
</evidence>
<proteinExistence type="predicted"/>
<feature type="transmembrane region" description="Helical" evidence="1">
    <location>
        <begin position="39"/>
        <end position="63"/>
    </location>
</feature>
<keyword evidence="3" id="KW-1185">Reference proteome</keyword>
<evidence type="ECO:0000313" key="2">
    <source>
        <dbReference type="EMBL" id="KAJ5368996.1"/>
    </source>
</evidence>
<reference evidence="2" key="1">
    <citation type="submission" date="2022-11" db="EMBL/GenBank/DDBJ databases">
        <authorList>
            <person name="Petersen C."/>
        </authorList>
    </citation>
    <scope>NUCLEOTIDE SEQUENCE</scope>
    <source>
        <strain evidence="2">IBT 29864</strain>
    </source>
</reference>
<protein>
    <submittedName>
        <fullName evidence="2">Uncharacterized protein</fullName>
    </submittedName>
</protein>